<evidence type="ECO:0000256" key="2">
    <source>
        <dbReference type="ARBA" id="ARBA00012962"/>
    </source>
</evidence>
<keyword evidence="5" id="KW-0057">Aromatic amino acid biosynthesis</keyword>
<organism evidence="9 10">
    <name type="scientific">Allorhizobium borbori</name>
    <dbReference type="NCBI Taxonomy" id="485907"/>
    <lineage>
        <taxon>Bacteria</taxon>
        <taxon>Pseudomonadati</taxon>
        <taxon>Pseudomonadota</taxon>
        <taxon>Alphaproteobacteria</taxon>
        <taxon>Hyphomicrobiales</taxon>
        <taxon>Rhizobiaceae</taxon>
        <taxon>Rhizobium/Agrobacterium group</taxon>
        <taxon>Allorhizobium</taxon>
    </lineage>
</organism>
<dbReference type="Proteomes" id="UP000584824">
    <property type="component" value="Unassembled WGS sequence"/>
</dbReference>
<sequence>MTNPSERQITGNTRIFGIVADPIYHVKTPQVMNANFARLGIDAVLIPIHVKPEGLAAVVAGLASMENFGGLIATVPHKPEIINLCDEVTGEARHIGAVNCIRRDPDGRMVGAMLDGTGFVEALKTVTGFDPQGKSAFVAGAGGAASAIAFALAKAGVTRLTIANRTEAKAQELSARIRAVYPAITISTDATTVADHELVANGTSLGMKETDAPPVDFDQLHADQVVGDAIMQPEMTPLLRAAQARGCRIQLGKPMLECQIELMIRHFNILPQ</sequence>
<keyword evidence="4 9" id="KW-0560">Oxidoreductase</keyword>
<evidence type="ECO:0000259" key="7">
    <source>
        <dbReference type="Pfam" id="PF01488"/>
    </source>
</evidence>
<dbReference type="InterPro" id="IPR036291">
    <property type="entry name" value="NAD(P)-bd_dom_sf"/>
</dbReference>
<dbReference type="GO" id="GO:0009423">
    <property type="term" value="P:chorismate biosynthetic process"/>
    <property type="evidence" value="ECO:0007669"/>
    <property type="project" value="UniProtKB-UniPathway"/>
</dbReference>
<dbReference type="Pfam" id="PF01488">
    <property type="entry name" value="Shikimate_DH"/>
    <property type="match status" value="1"/>
</dbReference>
<dbReference type="Pfam" id="PF08501">
    <property type="entry name" value="Shikimate_dh_N"/>
    <property type="match status" value="1"/>
</dbReference>
<evidence type="ECO:0000259" key="8">
    <source>
        <dbReference type="Pfam" id="PF08501"/>
    </source>
</evidence>
<dbReference type="GO" id="GO:0005829">
    <property type="term" value="C:cytosol"/>
    <property type="evidence" value="ECO:0007669"/>
    <property type="project" value="TreeGrafter"/>
</dbReference>
<comment type="pathway">
    <text evidence="1">Metabolic intermediate biosynthesis; chorismate biosynthesis; chorismate from D-erythrose 4-phosphate and phosphoenolpyruvate: step 4/7.</text>
</comment>
<evidence type="ECO:0000256" key="3">
    <source>
        <dbReference type="ARBA" id="ARBA00022857"/>
    </source>
</evidence>
<dbReference type="RefSeq" id="WP_183794695.1">
    <property type="nucleotide sequence ID" value="NZ_JACIDU010000019.1"/>
</dbReference>
<comment type="catalytic activity">
    <reaction evidence="6">
        <text>shikimate + NADP(+) = 3-dehydroshikimate + NADPH + H(+)</text>
        <dbReference type="Rhea" id="RHEA:17737"/>
        <dbReference type="ChEBI" id="CHEBI:15378"/>
        <dbReference type="ChEBI" id="CHEBI:16630"/>
        <dbReference type="ChEBI" id="CHEBI:36208"/>
        <dbReference type="ChEBI" id="CHEBI:57783"/>
        <dbReference type="ChEBI" id="CHEBI:58349"/>
        <dbReference type="EC" id="1.1.1.25"/>
    </reaction>
</comment>
<dbReference type="SUPFAM" id="SSF53223">
    <property type="entry name" value="Aminoacid dehydrogenase-like, N-terminal domain"/>
    <property type="match status" value="1"/>
</dbReference>
<evidence type="ECO:0000256" key="1">
    <source>
        <dbReference type="ARBA" id="ARBA00004871"/>
    </source>
</evidence>
<dbReference type="AlphaFoldDB" id="A0A7W6P2E1"/>
<keyword evidence="10" id="KW-1185">Reference proteome</keyword>
<dbReference type="UniPathway" id="UPA00053">
    <property type="reaction ID" value="UER00087"/>
</dbReference>
<dbReference type="PANTHER" id="PTHR21089">
    <property type="entry name" value="SHIKIMATE DEHYDROGENASE"/>
    <property type="match status" value="1"/>
</dbReference>
<dbReference type="Gene3D" id="3.40.50.720">
    <property type="entry name" value="NAD(P)-binding Rossmann-like Domain"/>
    <property type="match status" value="1"/>
</dbReference>
<dbReference type="EC" id="1.1.1.25" evidence="2"/>
<keyword evidence="5" id="KW-0028">Amino-acid biosynthesis</keyword>
<name>A0A7W6P2E1_9HYPH</name>
<dbReference type="InterPro" id="IPR013708">
    <property type="entry name" value="Shikimate_DH-bd_N"/>
</dbReference>
<dbReference type="GO" id="GO:0004764">
    <property type="term" value="F:shikimate 3-dehydrogenase (NADP+) activity"/>
    <property type="evidence" value="ECO:0007669"/>
    <property type="project" value="UniProtKB-EC"/>
</dbReference>
<dbReference type="InterPro" id="IPR022893">
    <property type="entry name" value="Shikimate_DH_fam"/>
</dbReference>
<gene>
    <name evidence="9" type="ORF">GGQ66_003906</name>
</gene>
<dbReference type="InterPro" id="IPR006151">
    <property type="entry name" value="Shikm_DH/Glu-tRNA_Rdtase"/>
</dbReference>
<evidence type="ECO:0000256" key="6">
    <source>
        <dbReference type="ARBA" id="ARBA00049442"/>
    </source>
</evidence>
<dbReference type="GO" id="GO:0019632">
    <property type="term" value="P:shikimate metabolic process"/>
    <property type="evidence" value="ECO:0007669"/>
    <property type="project" value="TreeGrafter"/>
</dbReference>
<dbReference type="InterPro" id="IPR046346">
    <property type="entry name" value="Aminoacid_DH-like_N_sf"/>
</dbReference>
<dbReference type="Gene3D" id="3.40.50.10860">
    <property type="entry name" value="Leucine Dehydrogenase, chain A, domain 1"/>
    <property type="match status" value="1"/>
</dbReference>
<comment type="caution">
    <text evidence="9">The sequence shown here is derived from an EMBL/GenBank/DDBJ whole genome shotgun (WGS) entry which is preliminary data.</text>
</comment>
<dbReference type="PANTHER" id="PTHR21089:SF1">
    <property type="entry name" value="BIFUNCTIONAL 3-DEHYDROQUINATE DEHYDRATASE_SHIKIMATE DEHYDROGENASE, CHLOROPLASTIC"/>
    <property type="match status" value="1"/>
</dbReference>
<keyword evidence="3" id="KW-0521">NADP</keyword>
<dbReference type="EMBL" id="JACIDU010000019">
    <property type="protein sequence ID" value="MBB4105319.1"/>
    <property type="molecule type" value="Genomic_DNA"/>
</dbReference>
<dbReference type="GO" id="GO:0050661">
    <property type="term" value="F:NADP binding"/>
    <property type="evidence" value="ECO:0007669"/>
    <property type="project" value="TreeGrafter"/>
</dbReference>
<dbReference type="GO" id="GO:0009073">
    <property type="term" value="P:aromatic amino acid family biosynthetic process"/>
    <property type="evidence" value="ECO:0007669"/>
    <property type="project" value="UniProtKB-KW"/>
</dbReference>
<feature type="domain" description="Shikimate dehydrogenase substrate binding N-terminal" evidence="8">
    <location>
        <begin position="18"/>
        <end position="101"/>
    </location>
</feature>
<evidence type="ECO:0000313" key="10">
    <source>
        <dbReference type="Proteomes" id="UP000584824"/>
    </source>
</evidence>
<accession>A0A7W6P2E1</accession>
<evidence type="ECO:0000256" key="5">
    <source>
        <dbReference type="ARBA" id="ARBA00023141"/>
    </source>
</evidence>
<reference evidence="9 10" key="1">
    <citation type="submission" date="2020-08" db="EMBL/GenBank/DDBJ databases">
        <title>Genomic Encyclopedia of Type Strains, Phase IV (KMG-IV): sequencing the most valuable type-strain genomes for metagenomic binning, comparative biology and taxonomic classification.</title>
        <authorList>
            <person name="Goeker M."/>
        </authorList>
    </citation>
    <scope>NUCLEOTIDE SEQUENCE [LARGE SCALE GENOMIC DNA]</scope>
    <source>
        <strain evidence="9 10">DSM 26385</strain>
    </source>
</reference>
<evidence type="ECO:0000256" key="4">
    <source>
        <dbReference type="ARBA" id="ARBA00023002"/>
    </source>
</evidence>
<evidence type="ECO:0000313" key="9">
    <source>
        <dbReference type="EMBL" id="MBB4105319.1"/>
    </source>
</evidence>
<feature type="domain" description="Quinate/shikimate 5-dehydrogenase/glutamyl-tRNA reductase" evidence="7">
    <location>
        <begin position="131"/>
        <end position="203"/>
    </location>
</feature>
<proteinExistence type="predicted"/>
<dbReference type="SUPFAM" id="SSF51735">
    <property type="entry name" value="NAD(P)-binding Rossmann-fold domains"/>
    <property type="match status" value="1"/>
</dbReference>
<protein>
    <recommendedName>
        <fullName evidence="2">shikimate dehydrogenase (NADP(+))</fullName>
        <ecNumber evidence="2">1.1.1.25</ecNumber>
    </recommendedName>
</protein>